<comment type="caution">
    <text evidence="1">The sequence shown here is derived from an EMBL/GenBank/DDBJ whole genome shotgun (WGS) entry which is preliminary data.</text>
</comment>
<accession>A0ABP9PZM6</accession>
<name>A0ABP9PZM6_9ACTN</name>
<evidence type="ECO:0000313" key="1">
    <source>
        <dbReference type="EMBL" id="GAA5154778.1"/>
    </source>
</evidence>
<gene>
    <name evidence="1" type="ORF">GCM10023340_38870</name>
</gene>
<dbReference type="RefSeq" id="WP_345462661.1">
    <property type="nucleotide sequence ID" value="NZ_BAABKG010000005.1"/>
</dbReference>
<sequence length="136" mass="14792">MPDTPAPLFTAAELTTWIGHDVDEDTASLRERVVWGWLQPILGVEDRPTPVTEQLFSWAIELGAIAHENPSGKASSSYEGVTETFNERREEILAEVRASVNPAGSVAALPAGSFPPASEYPDPAVSTWSGLSWRSW</sequence>
<protein>
    <submittedName>
        <fullName evidence="1">Uncharacterized protein</fullName>
    </submittedName>
</protein>
<proteinExistence type="predicted"/>
<keyword evidence="2" id="KW-1185">Reference proteome</keyword>
<dbReference type="Proteomes" id="UP001500221">
    <property type="component" value="Unassembled WGS sequence"/>
</dbReference>
<dbReference type="EMBL" id="BAABKG010000005">
    <property type="protein sequence ID" value="GAA5154778.1"/>
    <property type="molecule type" value="Genomic_DNA"/>
</dbReference>
<reference evidence="2" key="1">
    <citation type="journal article" date="2019" name="Int. J. Syst. Evol. Microbiol.">
        <title>The Global Catalogue of Microorganisms (GCM) 10K type strain sequencing project: providing services to taxonomists for standard genome sequencing and annotation.</title>
        <authorList>
            <consortium name="The Broad Institute Genomics Platform"/>
            <consortium name="The Broad Institute Genome Sequencing Center for Infectious Disease"/>
            <person name="Wu L."/>
            <person name="Ma J."/>
        </authorList>
    </citation>
    <scope>NUCLEOTIDE SEQUENCE [LARGE SCALE GENOMIC DNA]</scope>
    <source>
        <strain evidence="2">JCM 18459</strain>
    </source>
</reference>
<evidence type="ECO:0000313" key="2">
    <source>
        <dbReference type="Proteomes" id="UP001500221"/>
    </source>
</evidence>
<organism evidence="1 2">
    <name type="scientific">Nocardioides marinquilinus</name>
    <dbReference type="NCBI Taxonomy" id="1210400"/>
    <lineage>
        <taxon>Bacteria</taxon>
        <taxon>Bacillati</taxon>
        <taxon>Actinomycetota</taxon>
        <taxon>Actinomycetes</taxon>
        <taxon>Propionibacteriales</taxon>
        <taxon>Nocardioidaceae</taxon>
        <taxon>Nocardioides</taxon>
    </lineage>
</organism>